<keyword evidence="2" id="KW-0285">Flavoprotein</keyword>
<dbReference type="PROSITE" id="PS00862">
    <property type="entry name" value="OX2_COVAL_FAD"/>
    <property type="match status" value="1"/>
</dbReference>
<dbReference type="GO" id="GO:0071949">
    <property type="term" value="F:FAD binding"/>
    <property type="evidence" value="ECO:0007669"/>
    <property type="project" value="InterPro"/>
</dbReference>
<feature type="domain" description="FAD-binding PCMH-type" evidence="5">
    <location>
        <begin position="35"/>
        <end position="208"/>
    </location>
</feature>
<dbReference type="InterPro" id="IPR050416">
    <property type="entry name" value="FAD-linked_Oxidoreductase"/>
</dbReference>
<evidence type="ECO:0000313" key="6">
    <source>
        <dbReference type="EMBL" id="KAK2608957.1"/>
    </source>
</evidence>
<dbReference type="PANTHER" id="PTHR42973">
    <property type="entry name" value="BINDING OXIDOREDUCTASE, PUTATIVE (AFU_ORTHOLOGUE AFUA_1G17690)-RELATED"/>
    <property type="match status" value="1"/>
</dbReference>
<dbReference type="InterPro" id="IPR036318">
    <property type="entry name" value="FAD-bd_PCMH-like_sf"/>
</dbReference>
<keyword evidence="7" id="KW-1185">Reference proteome</keyword>
<keyword evidence="4" id="KW-0560">Oxidoreductase</keyword>
<comment type="caution">
    <text evidence="6">The sequence shown here is derived from an EMBL/GenBank/DDBJ whole genome shotgun (WGS) entry which is preliminary data.</text>
</comment>
<keyword evidence="3" id="KW-0274">FAD</keyword>
<organism evidence="6 7">
    <name type="scientific">Conoideocrella luteorostrata</name>
    <dbReference type="NCBI Taxonomy" id="1105319"/>
    <lineage>
        <taxon>Eukaryota</taxon>
        <taxon>Fungi</taxon>
        <taxon>Dikarya</taxon>
        <taxon>Ascomycota</taxon>
        <taxon>Pezizomycotina</taxon>
        <taxon>Sordariomycetes</taxon>
        <taxon>Hypocreomycetidae</taxon>
        <taxon>Hypocreales</taxon>
        <taxon>Clavicipitaceae</taxon>
        <taxon>Conoideocrella</taxon>
    </lineage>
</organism>
<evidence type="ECO:0000256" key="2">
    <source>
        <dbReference type="ARBA" id="ARBA00022630"/>
    </source>
</evidence>
<protein>
    <recommendedName>
        <fullName evidence="5">FAD-binding PCMH-type domain-containing protein</fullName>
    </recommendedName>
</protein>
<dbReference type="SUPFAM" id="SSF56176">
    <property type="entry name" value="FAD-binding/transporter-associated domain-like"/>
    <property type="match status" value="1"/>
</dbReference>
<dbReference type="PROSITE" id="PS51387">
    <property type="entry name" value="FAD_PCMH"/>
    <property type="match status" value="1"/>
</dbReference>
<dbReference type="PANTHER" id="PTHR42973:SF7">
    <property type="entry name" value="FAD-BINDING PCMH-TYPE DOMAIN-CONTAINING PROTEIN"/>
    <property type="match status" value="1"/>
</dbReference>
<name>A0AAJ0FWI2_9HYPO</name>
<evidence type="ECO:0000313" key="7">
    <source>
        <dbReference type="Proteomes" id="UP001251528"/>
    </source>
</evidence>
<dbReference type="InterPro" id="IPR016169">
    <property type="entry name" value="FAD-bd_PCMH_sub2"/>
</dbReference>
<evidence type="ECO:0000256" key="4">
    <source>
        <dbReference type="ARBA" id="ARBA00023002"/>
    </source>
</evidence>
<sequence length="473" mass="50397">MPSQVVGAESLNCSSVIPTPDSPLNAVLSRWSESHLSLPAIVITPKTEQDVVAAINLARKNNLKVIPTGGGHGTFVTIGPDSLVLDLKLFDSIQLDKTNGSVRVGGGVQTGDLLRSLAGEGYYTTVPNSNAVGVVGAIIGGGNTSQNGLHGFMVDNVVSFRVVTADGKVVEVHSSSSSSEEVALFDVLRGAGHGLAVVTSAVMTAYPIGSLGLSGDKLWTRTLIFPPPAINDVANAFSSFKAPAEQLNIQIVFFRAPPGTPKPGAPLIVLSASFYGPEPDAEKATSILFDEKLVHKAIKADTALIPLANMNDDTEAQNAHGGYKNMSAARLKSLQPESIVQIFGSWVTATDEIQEAMKSVVIFHGFNPTKLQACGAEISGKGAFLECRDRGFSMFMSPWCMSSGSEAKFRVYVDEALSIVRQADGVRPRTMPNSMGIDDDLAILFDDERLSELARVKKVWDSEGVFWSPYERK</sequence>
<accession>A0AAJ0FWI2</accession>
<evidence type="ECO:0000259" key="5">
    <source>
        <dbReference type="PROSITE" id="PS51387"/>
    </source>
</evidence>
<evidence type="ECO:0000256" key="1">
    <source>
        <dbReference type="ARBA" id="ARBA00005466"/>
    </source>
</evidence>
<dbReference type="Gene3D" id="3.30.465.10">
    <property type="match status" value="1"/>
</dbReference>
<evidence type="ECO:0000256" key="3">
    <source>
        <dbReference type="ARBA" id="ARBA00022827"/>
    </source>
</evidence>
<dbReference type="InterPro" id="IPR016166">
    <property type="entry name" value="FAD-bd_PCMH"/>
</dbReference>
<reference evidence="6" key="1">
    <citation type="submission" date="2023-06" db="EMBL/GenBank/DDBJ databases">
        <title>Conoideocrella luteorostrata (Hypocreales: Clavicipitaceae), a potential biocontrol fungus for elongate hemlock scale in United States Christmas tree production areas.</title>
        <authorList>
            <person name="Barrett H."/>
            <person name="Lovett B."/>
            <person name="Macias A.M."/>
            <person name="Stajich J.E."/>
            <person name="Kasson M.T."/>
        </authorList>
    </citation>
    <scope>NUCLEOTIDE SEQUENCE</scope>
    <source>
        <strain evidence="6">ARSEF 14590</strain>
    </source>
</reference>
<dbReference type="Proteomes" id="UP001251528">
    <property type="component" value="Unassembled WGS sequence"/>
</dbReference>
<dbReference type="InterPro" id="IPR006093">
    <property type="entry name" value="Oxy_OxRdtase_FAD_BS"/>
</dbReference>
<comment type="similarity">
    <text evidence="1">Belongs to the oxygen-dependent FAD-linked oxidoreductase family.</text>
</comment>
<dbReference type="InterPro" id="IPR006094">
    <property type="entry name" value="Oxid_FAD_bind_N"/>
</dbReference>
<dbReference type="Pfam" id="PF01565">
    <property type="entry name" value="FAD_binding_4"/>
    <property type="match status" value="1"/>
</dbReference>
<dbReference type="EMBL" id="JASWJB010000030">
    <property type="protein sequence ID" value="KAK2608957.1"/>
    <property type="molecule type" value="Genomic_DNA"/>
</dbReference>
<dbReference type="Gene3D" id="3.40.462.20">
    <property type="match status" value="1"/>
</dbReference>
<dbReference type="GO" id="GO:0016491">
    <property type="term" value="F:oxidoreductase activity"/>
    <property type="evidence" value="ECO:0007669"/>
    <property type="project" value="UniProtKB-KW"/>
</dbReference>
<dbReference type="AlphaFoldDB" id="A0AAJ0FWI2"/>
<proteinExistence type="inferred from homology"/>
<gene>
    <name evidence="6" type="ORF">QQS21_002533</name>
</gene>